<accession>A0A4R3PWP4</accession>
<proteinExistence type="predicted"/>
<name>A0A4R3PWP4_RHISU</name>
<organism evidence="1 2">
    <name type="scientific">Rhizobium sullae</name>
    <name type="common">Rhizobium hedysari</name>
    <dbReference type="NCBI Taxonomy" id="50338"/>
    <lineage>
        <taxon>Bacteria</taxon>
        <taxon>Pseudomonadati</taxon>
        <taxon>Pseudomonadota</taxon>
        <taxon>Alphaproteobacteria</taxon>
        <taxon>Hyphomicrobiales</taxon>
        <taxon>Rhizobiaceae</taxon>
        <taxon>Rhizobium/Agrobacterium group</taxon>
        <taxon>Rhizobium</taxon>
    </lineage>
</organism>
<evidence type="ECO:0000313" key="2">
    <source>
        <dbReference type="Proteomes" id="UP000294576"/>
    </source>
</evidence>
<dbReference type="EMBL" id="SMBH01000030">
    <property type="protein sequence ID" value="TCU07005.1"/>
    <property type="molecule type" value="Genomic_DNA"/>
</dbReference>
<evidence type="ECO:0000313" key="1">
    <source>
        <dbReference type="EMBL" id="TCU07005.1"/>
    </source>
</evidence>
<dbReference type="AlphaFoldDB" id="A0A4R3PWP4"/>
<dbReference type="Proteomes" id="UP000294576">
    <property type="component" value="Unassembled WGS sequence"/>
</dbReference>
<gene>
    <name evidence="1" type="ORF">EV132_13035</name>
</gene>
<reference evidence="1 2" key="1">
    <citation type="submission" date="2019-03" db="EMBL/GenBank/DDBJ databases">
        <title>Genomic Encyclopedia of Type Strains, Phase IV (KMG-V): Genome sequencing to study the core and pangenomes of soil and plant-associated prokaryotes.</title>
        <authorList>
            <person name="Whitman W."/>
        </authorList>
    </citation>
    <scope>NUCLEOTIDE SEQUENCE [LARGE SCALE GENOMIC DNA]</scope>
    <source>
        <strain evidence="1 2">Hc14</strain>
    </source>
</reference>
<protein>
    <submittedName>
        <fullName evidence="1">Uncharacterized protein</fullName>
    </submittedName>
</protein>
<sequence>MRIWNTLLAISGHPPRTTLLCCSASAAFLASGSFFFNEGRTEARLNGDPVHDRGAYLVETLGNRADCHSTRDVLGAIKASTRFAGGSDPEATGFAPNITPSKIGHWSEHALSVFLFLHKHGLTE</sequence>
<comment type="caution">
    <text evidence="1">The sequence shown here is derived from an EMBL/GenBank/DDBJ whole genome shotgun (WGS) entry which is preliminary data.</text>
</comment>